<gene>
    <name evidence="1" type="ORF">RAT170B_0354</name>
</gene>
<dbReference type="PATRIC" id="fig|1268837.3.peg.364"/>
<protein>
    <submittedName>
        <fullName evidence="1">Uncharacterized protein</fullName>
    </submittedName>
</protein>
<dbReference type="Proteomes" id="UP000033736">
    <property type="component" value="Unassembled WGS sequence"/>
</dbReference>
<proteinExistence type="predicted"/>
<dbReference type="RefSeq" id="WP_045805427.1">
    <property type="nucleotide sequence ID" value="NZ_LAOQ01000001.1"/>
</dbReference>
<dbReference type="EMBL" id="LAOQ01000001">
    <property type="protein sequence ID" value="KJW05534.1"/>
    <property type="molecule type" value="Genomic_DNA"/>
</dbReference>
<evidence type="ECO:0000313" key="1">
    <source>
        <dbReference type="EMBL" id="KJW05534.1"/>
    </source>
</evidence>
<organism evidence="1 2">
    <name type="scientific">Rickettsia argasii T170-B</name>
    <dbReference type="NCBI Taxonomy" id="1268837"/>
    <lineage>
        <taxon>Bacteria</taxon>
        <taxon>Pseudomonadati</taxon>
        <taxon>Pseudomonadota</taxon>
        <taxon>Alphaproteobacteria</taxon>
        <taxon>Rickettsiales</taxon>
        <taxon>Rickettsiaceae</taxon>
        <taxon>Rickettsieae</taxon>
        <taxon>Rickettsia</taxon>
        <taxon>spotted fever group</taxon>
    </lineage>
</organism>
<keyword evidence="2" id="KW-1185">Reference proteome</keyword>
<sequence>MAFYNRISNKKINKNQQSILTAKLKAISDTPNNILLAFSLALCSKQFKTASDLLNKIPEHQINLYEKAIIKLRSYVDPNYTLPKNNTLTSNEKAEVLNAVNTGLIADNETKLTSEKSEKISQNVENALQNDSCNENTLEIGVVTALLNNNSKKYKNMQVNEVKKTRRDYCKLFPR</sequence>
<name>A0A0F3RK02_9RICK</name>
<dbReference type="AlphaFoldDB" id="A0A0F3RK02"/>
<comment type="caution">
    <text evidence="1">The sequence shown here is derived from an EMBL/GenBank/DDBJ whole genome shotgun (WGS) entry which is preliminary data.</text>
</comment>
<evidence type="ECO:0000313" key="2">
    <source>
        <dbReference type="Proteomes" id="UP000033736"/>
    </source>
</evidence>
<accession>A0A0F3RK02</accession>
<reference evidence="1 2" key="1">
    <citation type="submission" date="2015-01" db="EMBL/GenBank/DDBJ databases">
        <title>Genome Sequencing of Rickettsiales /home/snadendla/prok_pipe/test/illegal_ec_num.txt.</title>
        <authorList>
            <person name="Daugherty S.C."/>
            <person name="Su Q."/>
            <person name="Abolude K."/>
            <person name="Beier-Sexton M."/>
            <person name="Carlyon J.A."/>
            <person name="Carter R."/>
            <person name="Day N.P."/>
            <person name="Dumler S.J."/>
            <person name="Dyachenko V."/>
            <person name="Godinez A."/>
            <person name="Kurtti T.J."/>
            <person name="Lichay M."/>
            <person name="Mullins K.E."/>
            <person name="Ott S."/>
            <person name="Pappas-Brown V."/>
            <person name="Paris D.H."/>
            <person name="Patel P."/>
            <person name="Richards A.L."/>
            <person name="Sadzewicz L."/>
            <person name="Sears K."/>
            <person name="Seidman D."/>
            <person name="Sengamalay N."/>
            <person name="Stenos J."/>
            <person name="Tallon L.J."/>
            <person name="Vincent G."/>
            <person name="Fraser C.M."/>
            <person name="Munderloh U."/>
            <person name="Dunning-Hotopp J.C."/>
        </authorList>
    </citation>
    <scope>NUCLEOTIDE SEQUENCE [LARGE SCALE GENOMIC DNA]</scope>
    <source>
        <strain evidence="1 2">T170-B</strain>
    </source>
</reference>